<dbReference type="PANTHER" id="PTHR34582">
    <property type="entry name" value="UPF0702 TRANSMEMBRANE PROTEIN YCAP"/>
    <property type="match status" value="1"/>
</dbReference>
<reference evidence="9 10" key="1">
    <citation type="submission" date="2021-12" db="EMBL/GenBank/DDBJ databases">
        <title>Mucilaginibacter roseus genome.</title>
        <authorList>
            <person name="Ferreira J.R."/>
            <person name="Newman J.D."/>
        </authorList>
    </citation>
    <scope>NUCLEOTIDE SEQUENCE [LARGE SCALE GENOMIC DNA]</scope>
    <source>
        <strain evidence="9 10">LMG 28454</strain>
    </source>
</reference>
<keyword evidence="10" id="KW-1185">Reference proteome</keyword>
<evidence type="ECO:0000256" key="1">
    <source>
        <dbReference type="ARBA" id="ARBA00004651"/>
    </source>
</evidence>
<dbReference type="PANTHER" id="PTHR34582:SF6">
    <property type="entry name" value="UPF0702 TRANSMEMBRANE PROTEIN YCAP"/>
    <property type="match status" value="1"/>
</dbReference>
<feature type="domain" description="YetF C-terminal" evidence="8">
    <location>
        <begin position="104"/>
        <end position="177"/>
    </location>
</feature>
<name>A0ABS8U925_9SPHI</name>
<comment type="subcellular location">
    <subcellularLocation>
        <location evidence="1">Cell membrane</location>
        <topology evidence="1">Multi-pass membrane protein</topology>
    </subcellularLocation>
</comment>
<evidence type="ECO:0000313" key="10">
    <source>
        <dbReference type="Proteomes" id="UP001199919"/>
    </source>
</evidence>
<evidence type="ECO:0000256" key="2">
    <source>
        <dbReference type="ARBA" id="ARBA00006448"/>
    </source>
</evidence>
<gene>
    <name evidence="9" type="ORF">LT679_16395</name>
</gene>
<dbReference type="Pfam" id="PF04239">
    <property type="entry name" value="DUF421"/>
    <property type="match status" value="1"/>
</dbReference>
<dbReference type="Gene3D" id="3.30.240.20">
    <property type="entry name" value="bsu07140 like domains"/>
    <property type="match status" value="1"/>
</dbReference>
<dbReference type="Proteomes" id="UP001199919">
    <property type="component" value="Unassembled WGS sequence"/>
</dbReference>
<evidence type="ECO:0000256" key="4">
    <source>
        <dbReference type="ARBA" id="ARBA00022692"/>
    </source>
</evidence>
<protein>
    <submittedName>
        <fullName evidence="9">DUF421 domain-containing protein</fullName>
    </submittedName>
</protein>
<dbReference type="EMBL" id="JAJPWV010000005">
    <property type="protein sequence ID" value="MCD8742193.1"/>
    <property type="molecule type" value="Genomic_DNA"/>
</dbReference>
<proteinExistence type="inferred from homology"/>
<evidence type="ECO:0000256" key="5">
    <source>
        <dbReference type="ARBA" id="ARBA00022989"/>
    </source>
</evidence>
<dbReference type="InterPro" id="IPR007353">
    <property type="entry name" value="DUF421"/>
</dbReference>
<keyword evidence="3" id="KW-1003">Cell membrane</keyword>
<evidence type="ECO:0000256" key="6">
    <source>
        <dbReference type="ARBA" id="ARBA00023136"/>
    </source>
</evidence>
<dbReference type="RefSeq" id="WP_232178752.1">
    <property type="nucleotide sequence ID" value="NZ_JAJPWV010000005.1"/>
</dbReference>
<evidence type="ECO:0000256" key="3">
    <source>
        <dbReference type="ARBA" id="ARBA00022475"/>
    </source>
</evidence>
<dbReference type="InterPro" id="IPR023090">
    <property type="entry name" value="UPF0702_alpha/beta_dom_sf"/>
</dbReference>
<sequence>MKPDEIKLTDWMRWLVGEVPPSFYIELLIRAAFIYLLLMICMRLLGKRMSSQLGRNDLVAMVTLAATIGIPLQAPDRGLLPAVVIAIIVVLTGRWISSKTFYSEPFEKISQGNISVLVKNAVMDLTEMKKARLTRERLVAQLRYSGIKQLGQVKRLYMEANGDFTIIEEEEPQPGLFIIPRTDTALYDRFKRSDRLLSCENCGFTKEKPFEPADTECPSCGHKVWTPAVLQNH</sequence>
<comment type="caution">
    <text evidence="9">The sequence shown here is derived from an EMBL/GenBank/DDBJ whole genome shotgun (WGS) entry which is preliminary data.</text>
</comment>
<keyword evidence="6 7" id="KW-0472">Membrane</keyword>
<accession>A0ABS8U925</accession>
<keyword evidence="5 7" id="KW-1133">Transmembrane helix</keyword>
<feature type="transmembrane region" description="Helical" evidence="7">
    <location>
        <begin position="58"/>
        <end position="74"/>
    </location>
</feature>
<comment type="similarity">
    <text evidence="2">Belongs to the UPF0702 family.</text>
</comment>
<organism evidence="9 10">
    <name type="scientific">Mucilaginibacter roseus</name>
    <dbReference type="NCBI Taxonomy" id="1528868"/>
    <lineage>
        <taxon>Bacteria</taxon>
        <taxon>Pseudomonadati</taxon>
        <taxon>Bacteroidota</taxon>
        <taxon>Sphingobacteriia</taxon>
        <taxon>Sphingobacteriales</taxon>
        <taxon>Sphingobacteriaceae</taxon>
        <taxon>Mucilaginibacter</taxon>
    </lineage>
</organism>
<evidence type="ECO:0000313" key="9">
    <source>
        <dbReference type="EMBL" id="MCD8742193.1"/>
    </source>
</evidence>
<evidence type="ECO:0000256" key="7">
    <source>
        <dbReference type="SAM" id="Phobius"/>
    </source>
</evidence>
<keyword evidence="4 7" id="KW-0812">Transmembrane</keyword>
<feature type="transmembrane region" description="Helical" evidence="7">
    <location>
        <begin position="80"/>
        <end position="97"/>
    </location>
</feature>
<evidence type="ECO:0000259" key="8">
    <source>
        <dbReference type="Pfam" id="PF04239"/>
    </source>
</evidence>
<feature type="transmembrane region" description="Helical" evidence="7">
    <location>
        <begin position="23"/>
        <end position="46"/>
    </location>
</feature>